<dbReference type="EMBL" id="JAUSVM010000001">
    <property type="protein sequence ID" value="MDQ0424892.1"/>
    <property type="molecule type" value="Genomic_DNA"/>
</dbReference>
<feature type="compositionally biased region" description="Low complexity" evidence="2">
    <location>
        <begin position="1"/>
        <end position="17"/>
    </location>
</feature>
<gene>
    <name evidence="4" type="ORF">JO380_001273</name>
</gene>
<dbReference type="InterPro" id="IPR013320">
    <property type="entry name" value="ConA-like_dom_sf"/>
</dbReference>
<dbReference type="Pfam" id="PF00652">
    <property type="entry name" value="Ricin_B_lectin"/>
    <property type="match status" value="1"/>
</dbReference>
<evidence type="ECO:0000259" key="3">
    <source>
        <dbReference type="PROSITE" id="PS51762"/>
    </source>
</evidence>
<reference evidence="4 5" key="1">
    <citation type="submission" date="2023-07" db="EMBL/GenBank/DDBJ databases">
        <title>Sequencing the genomes of 1000 actinobacteria strains.</title>
        <authorList>
            <person name="Klenk H.-P."/>
        </authorList>
    </citation>
    <scope>NUCLEOTIDE SEQUENCE [LARGE SCALE GENOMIC DNA]</scope>
    <source>
        <strain evidence="4 5">DSM 14785</strain>
    </source>
</reference>
<dbReference type="PANTHER" id="PTHR10963">
    <property type="entry name" value="GLYCOSYL HYDROLASE-RELATED"/>
    <property type="match status" value="1"/>
</dbReference>
<dbReference type="Pfam" id="PF00722">
    <property type="entry name" value="Glyco_hydro_16"/>
    <property type="match status" value="1"/>
</dbReference>
<feature type="compositionally biased region" description="Gly residues" evidence="2">
    <location>
        <begin position="304"/>
        <end position="317"/>
    </location>
</feature>
<dbReference type="RefSeq" id="WP_307416142.1">
    <property type="nucleotide sequence ID" value="NZ_JAUSVM010000001.1"/>
</dbReference>
<dbReference type="InterPro" id="IPR000757">
    <property type="entry name" value="Beta-glucanase-like"/>
</dbReference>
<feature type="region of interest" description="Disordered" evidence="2">
    <location>
        <begin position="302"/>
        <end position="322"/>
    </location>
</feature>
<name>A0ABU0GHQ8_9CELL</name>
<dbReference type="PROSITE" id="PS51762">
    <property type="entry name" value="GH16_2"/>
    <property type="match status" value="1"/>
</dbReference>
<comment type="similarity">
    <text evidence="1">Belongs to the glycosyl hydrolase 16 family.</text>
</comment>
<dbReference type="PROSITE" id="PS50231">
    <property type="entry name" value="RICIN_B_LECTIN"/>
    <property type="match status" value="1"/>
</dbReference>
<dbReference type="InterPro" id="IPR035992">
    <property type="entry name" value="Ricin_B-like_lectins"/>
</dbReference>
<dbReference type="SUPFAM" id="SSF49899">
    <property type="entry name" value="Concanavalin A-like lectins/glucanases"/>
    <property type="match status" value="1"/>
</dbReference>
<dbReference type="SUPFAM" id="SSF50370">
    <property type="entry name" value="Ricin B-like lectins"/>
    <property type="match status" value="1"/>
</dbReference>
<evidence type="ECO:0000313" key="4">
    <source>
        <dbReference type="EMBL" id="MDQ0424892.1"/>
    </source>
</evidence>
<sequence length="446" mass="47042">MHPPARSARAAAPARPSRPARRVRPAGRRVARPAALLAALALAVAGAATTTPAAARGPAPAAVGDVLWSQEFDGPAGAAPDPAVWSYDTGANGWGNAELQNYTTSRANSALDGDGNLVLTARREADGSYTSARLHTDDKVELRYGRVEARIQIPRGQGIWPAFWMLGASFPQTPWPGSGEIDVMENVGKEPHLVHGTVHGPGYSGGAGITGSAMHPQGWSYADDFHTFAVDWKPGEITWFVDGQQFHRVTRASVGSNAWVFDQPFFLILNVAVGGQWPGYPDATTTFPQQMKVDWIRVTDNGATSGGDPGTPGGGTLPTGTGTIRADGRLCLDVPWGQTHDGNPAQIATCNGGAAQQWTRGADGTVRALGRCLDVAGGGTADGTRVQLWTCNGTAAQRWTYDAATQTLRNPQSGRCLDADGGNPFHDGQKLVVWSCHGAANQRWVL</sequence>
<keyword evidence="5" id="KW-1185">Reference proteome</keyword>
<comment type="caution">
    <text evidence="4">The sequence shown here is derived from an EMBL/GenBank/DDBJ whole genome shotgun (WGS) entry which is preliminary data.</text>
</comment>
<dbReference type="Proteomes" id="UP001240250">
    <property type="component" value="Unassembled WGS sequence"/>
</dbReference>
<evidence type="ECO:0000313" key="5">
    <source>
        <dbReference type="Proteomes" id="UP001240250"/>
    </source>
</evidence>
<dbReference type="CDD" id="cd08023">
    <property type="entry name" value="GH16_laminarinase_like"/>
    <property type="match status" value="1"/>
</dbReference>
<dbReference type="PANTHER" id="PTHR10963:SF55">
    <property type="entry name" value="GLYCOSIDE HYDROLASE FAMILY 16 PROTEIN"/>
    <property type="match status" value="1"/>
</dbReference>
<feature type="compositionally biased region" description="Basic residues" evidence="2">
    <location>
        <begin position="18"/>
        <end position="28"/>
    </location>
</feature>
<dbReference type="SMART" id="SM00458">
    <property type="entry name" value="RICIN"/>
    <property type="match status" value="1"/>
</dbReference>
<dbReference type="CDD" id="cd23451">
    <property type="entry name" value="beta-trefoil_Ricin_laminarinase"/>
    <property type="match status" value="1"/>
</dbReference>
<feature type="domain" description="GH16" evidence="3">
    <location>
        <begin position="66"/>
        <end position="304"/>
    </location>
</feature>
<dbReference type="Gene3D" id="2.60.120.200">
    <property type="match status" value="1"/>
</dbReference>
<feature type="region of interest" description="Disordered" evidence="2">
    <location>
        <begin position="1"/>
        <end position="28"/>
    </location>
</feature>
<accession>A0ABU0GHQ8</accession>
<protein>
    <submittedName>
        <fullName evidence="4">Beta-glucanase (GH16 family)</fullName>
    </submittedName>
</protein>
<organism evidence="4 5">
    <name type="scientific">Cellulomonas iranensis</name>
    <dbReference type="NCBI Taxonomy" id="76862"/>
    <lineage>
        <taxon>Bacteria</taxon>
        <taxon>Bacillati</taxon>
        <taxon>Actinomycetota</taxon>
        <taxon>Actinomycetes</taxon>
        <taxon>Micrococcales</taxon>
        <taxon>Cellulomonadaceae</taxon>
        <taxon>Cellulomonas</taxon>
    </lineage>
</organism>
<dbReference type="Gene3D" id="2.80.10.50">
    <property type="match status" value="2"/>
</dbReference>
<evidence type="ECO:0000256" key="1">
    <source>
        <dbReference type="ARBA" id="ARBA00006865"/>
    </source>
</evidence>
<dbReference type="InterPro" id="IPR000772">
    <property type="entry name" value="Ricin_B_lectin"/>
</dbReference>
<proteinExistence type="inferred from homology"/>
<dbReference type="InterPro" id="IPR050546">
    <property type="entry name" value="Glycosyl_Hydrlase_16"/>
</dbReference>
<evidence type="ECO:0000256" key="2">
    <source>
        <dbReference type="SAM" id="MobiDB-lite"/>
    </source>
</evidence>
<dbReference type="NCBIfam" id="NF035930">
    <property type="entry name" value="lectin_2"/>
    <property type="match status" value="1"/>
</dbReference>